<dbReference type="OrthoDB" id="5795289at2759"/>
<evidence type="ECO:0000313" key="1">
    <source>
        <dbReference type="EMBL" id="KHJ87203.1"/>
    </source>
</evidence>
<keyword evidence="2" id="KW-1185">Reference proteome</keyword>
<accession>A0A0B1SPH3</accession>
<protein>
    <submittedName>
        <fullName evidence="1">Uncharacterized protein</fullName>
    </submittedName>
</protein>
<reference evidence="1 2" key="1">
    <citation type="submission" date="2014-03" db="EMBL/GenBank/DDBJ databases">
        <title>Draft genome of the hookworm Oesophagostomum dentatum.</title>
        <authorList>
            <person name="Mitreva M."/>
        </authorList>
    </citation>
    <scope>NUCLEOTIDE SEQUENCE [LARGE SCALE GENOMIC DNA]</scope>
    <source>
        <strain evidence="1 2">OD-Hann</strain>
    </source>
</reference>
<proteinExistence type="predicted"/>
<sequence>LKSTFHAKHKQLRLSDYSERCSLQIYDCKLEFKAIELLYHPETEVTTEIRLHRVRLSYRFPNRRKESPSEHVLEMAMETTLQDEGTLRIMINPNATRYGCMGKPHASDPRLLCIYDNKFVLLPSSHHFVEPHKSGLQNYVKHRTDSQMMSASITNGTPPLLALIASPLNTAV</sequence>
<gene>
    <name evidence="1" type="ORF">OESDEN_13027</name>
</gene>
<evidence type="ECO:0000313" key="2">
    <source>
        <dbReference type="Proteomes" id="UP000053660"/>
    </source>
</evidence>
<dbReference type="Proteomes" id="UP000053660">
    <property type="component" value="Unassembled WGS sequence"/>
</dbReference>
<organism evidence="1 2">
    <name type="scientific">Oesophagostomum dentatum</name>
    <name type="common">Nodular worm</name>
    <dbReference type="NCBI Taxonomy" id="61180"/>
    <lineage>
        <taxon>Eukaryota</taxon>
        <taxon>Metazoa</taxon>
        <taxon>Ecdysozoa</taxon>
        <taxon>Nematoda</taxon>
        <taxon>Chromadorea</taxon>
        <taxon>Rhabditida</taxon>
        <taxon>Rhabditina</taxon>
        <taxon>Rhabditomorpha</taxon>
        <taxon>Strongyloidea</taxon>
        <taxon>Strongylidae</taxon>
        <taxon>Oesophagostomum</taxon>
    </lineage>
</organism>
<dbReference type="EMBL" id="KN558282">
    <property type="protein sequence ID" value="KHJ87203.1"/>
    <property type="molecule type" value="Genomic_DNA"/>
</dbReference>
<name>A0A0B1SPH3_OESDE</name>
<dbReference type="AlphaFoldDB" id="A0A0B1SPH3"/>
<feature type="non-terminal residue" evidence="1">
    <location>
        <position position="1"/>
    </location>
</feature>